<accession>A0A7Y7ISQ7</accession>
<comment type="caution">
    <text evidence="2">The sequence shown here is derived from an EMBL/GenBank/DDBJ whole genome shotgun (WGS) entry which is preliminary data.</text>
</comment>
<evidence type="ECO:0000313" key="3">
    <source>
        <dbReference type="Proteomes" id="UP000534870"/>
    </source>
</evidence>
<dbReference type="Pfam" id="PF11578">
    <property type="entry name" value="DUF3237"/>
    <property type="match status" value="1"/>
</dbReference>
<dbReference type="EMBL" id="JABXXP010000002">
    <property type="protein sequence ID" value="NVN09636.1"/>
    <property type="molecule type" value="Genomic_DNA"/>
</dbReference>
<dbReference type="HAMAP" id="MF_00775">
    <property type="entry name" value="UPF0311"/>
    <property type="match status" value="1"/>
</dbReference>
<evidence type="ECO:0000313" key="2">
    <source>
        <dbReference type="EMBL" id="NVN09636.1"/>
    </source>
</evidence>
<dbReference type="InterPro" id="IPR020915">
    <property type="entry name" value="UPF0311"/>
</dbReference>
<organism evidence="2 3">
    <name type="scientific">Nguyenibacter vanlangensis</name>
    <dbReference type="NCBI Taxonomy" id="1216886"/>
    <lineage>
        <taxon>Bacteria</taxon>
        <taxon>Pseudomonadati</taxon>
        <taxon>Pseudomonadota</taxon>
        <taxon>Alphaproteobacteria</taxon>
        <taxon>Acetobacterales</taxon>
        <taxon>Acetobacteraceae</taxon>
        <taxon>Nguyenibacter</taxon>
    </lineage>
</organism>
<evidence type="ECO:0000256" key="1">
    <source>
        <dbReference type="HAMAP-Rule" id="MF_00775"/>
    </source>
</evidence>
<dbReference type="Proteomes" id="UP000534870">
    <property type="component" value="Unassembled WGS sequence"/>
</dbReference>
<dbReference type="Gene3D" id="2.40.160.20">
    <property type="match status" value="1"/>
</dbReference>
<dbReference type="AlphaFoldDB" id="A0A7Y7ISQ7"/>
<proteinExistence type="inferred from homology"/>
<sequence length="165" mass="18371">MDQDITAVVAEGPLSTIRTRHLFTMRLDVRPIVPIGSTPNGFRRIGFVTGGEIVGERIRGKVLNKANDWQVKRPDGSVTLDVRLAFETDSGALVTMAYRGLRHGPAEVIERLERGENVDPSSYYFRIAPIFETANADLMWLNGVFAIGTGHRFPQGPIYNIFEVL</sequence>
<reference evidence="2 3" key="1">
    <citation type="submission" date="2020-06" db="EMBL/GenBank/DDBJ databases">
        <title>Description of novel acetic acid bacteria.</title>
        <authorList>
            <person name="Sombolestani A."/>
        </authorList>
    </citation>
    <scope>NUCLEOTIDE SEQUENCE [LARGE SCALE GENOMIC DNA]</scope>
    <source>
        <strain evidence="2 3">LMG 31431</strain>
    </source>
</reference>
<dbReference type="PANTHER" id="PTHR37315:SF1">
    <property type="entry name" value="UPF0311 PROTEIN BLR7842"/>
    <property type="match status" value="1"/>
</dbReference>
<gene>
    <name evidence="2" type="ORF">HUK84_00450</name>
</gene>
<comment type="similarity">
    <text evidence="1">Belongs to the UPF0311 family.</text>
</comment>
<name>A0A7Y7ISQ7_9PROT</name>
<protein>
    <recommendedName>
        <fullName evidence="1">UPF0311 protein HUK84_00450</fullName>
    </recommendedName>
</protein>
<dbReference type="PANTHER" id="PTHR37315">
    <property type="entry name" value="UPF0311 PROTEIN BLR7842"/>
    <property type="match status" value="1"/>
</dbReference>
<dbReference type="RefSeq" id="WP_176638435.1">
    <property type="nucleotide sequence ID" value="NZ_JABXXP010000002.1"/>
</dbReference>